<reference evidence="3 4" key="1">
    <citation type="submission" date="2018-06" db="EMBL/GenBank/DDBJ databases">
        <title>Extensive metabolic versatility and redundancy in microbially diverse, dynamic hydrothermal sediments.</title>
        <authorList>
            <person name="Dombrowski N."/>
            <person name="Teske A."/>
            <person name="Baker B.J."/>
        </authorList>
    </citation>
    <scope>NUCLEOTIDE SEQUENCE [LARGE SCALE GENOMIC DNA]</scope>
    <source>
        <strain evidence="3">B36_G15</strain>
    </source>
</reference>
<dbReference type="AlphaFoldDB" id="A0A660SLJ6"/>
<evidence type="ECO:0000256" key="1">
    <source>
        <dbReference type="ARBA" id="ARBA00022729"/>
    </source>
</evidence>
<protein>
    <recommendedName>
        <fullName evidence="2">Secretion system C-terminal sorting domain-containing protein</fullName>
    </recommendedName>
</protein>
<proteinExistence type="predicted"/>
<dbReference type="InterPro" id="IPR013517">
    <property type="entry name" value="FG-GAP"/>
</dbReference>
<dbReference type="EMBL" id="QNBE01000004">
    <property type="protein sequence ID" value="RKX71664.1"/>
    <property type="molecule type" value="Genomic_DNA"/>
</dbReference>
<feature type="domain" description="Secretion system C-terminal sorting" evidence="2">
    <location>
        <begin position="418"/>
        <end position="492"/>
    </location>
</feature>
<dbReference type="InterPro" id="IPR026444">
    <property type="entry name" value="Secre_tail"/>
</dbReference>
<gene>
    <name evidence="3" type="ORF">DRP53_00840</name>
</gene>
<dbReference type="Pfam" id="PF13517">
    <property type="entry name" value="FG-GAP_3"/>
    <property type="match status" value="1"/>
</dbReference>
<evidence type="ECO:0000313" key="3">
    <source>
        <dbReference type="EMBL" id="RKX71664.1"/>
    </source>
</evidence>
<evidence type="ECO:0000259" key="2">
    <source>
        <dbReference type="Pfam" id="PF18962"/>
    </source>
</evidence>
<evidence type="ECO:0000313" key="4">
    <source>
        <dbReference type="Proteomes" id="UP000268469"/>
    </source>
</evidence>
<dbReference type="SUPFAM" id="SSF69318">
    <property type="entry name" value="Integrin alpha N-terminal domain"/>
    <property type="match status" value="2"/>
</dbReference>
<name>A0A660SLJ6_UNCW3</name>
<sequence>MVLLILLMGYEFNLLAQISEGLIWAIHGQILCGDFNHNGWNDLVFRSTWPDNPTIDTMNAIQYYEHIGNNNYVLKDTIVFPMYYGAAPWDVGYVDNDNRLDLICDGQLPGEDTVKIIVFEPKSYYQYPNMIVGKYPFAGLRPIMQLSIQDLDRDSKKEIHGVSDASGYWRFAFENTGNNQCSLVWKDTLPYTHGCYQVPAAFSDFDRDGKMEIATMACRYGDTTDTNLVFFIENTGDNTFQVTAVETIFRLGGNIWDVWGGEDLDGNGFPEVYLSICLIPGYEIYFWLYKVEAIGEDDYEVTLLDSVMSCGFPEYRSCNGDIDGDQLPELIWSTGTDIYVYKYKGGEYQRVWHYDNWHQQGNRYAMCTVYDLNNNGWNELVVSGGDRTLIFEIDTTSIYAEERKSGICRHSFLDPPRPNPARGRIRIGFGLSEKSEASISLYDPVGRVVLNRDLGILPSGYHQRELRLSVPSGIYFLRLETDRKTFQRKVVVYD</sequence>
<dbReference type="Proteomes" id="UP000268469">
    <property type="component" value="Unassembled WGS sequence"/>
</dbReference>
<keyword evidence="1" id="KW-0732">Signal</keyword>
<organism evidence="3 4">
    <name type="scientific">candidate division WOR-3 bacterium</name>
    <dbReference type="NCBI Taxonomy" id="2052148"/>
    <lineage>
        <taxon>Bacteria</taxon>
        <taxon>Bacteria division WOR-3</taxon>
    </lineage>
</organism>
<dbReference type="Pfam" id="PF18962">
    <property type="entry name" value="Por_Secre_tail"/>
    <property type="match status" value="1"/>
</dbReference>
<dbReference type="NCBIfam" id="TIGR04183">
    <property type="entry name" value="Por_Secre_tail"/>
    <property type="match status" value="1"/>
</dbReference>
<accession>A0A660SLJ6</accession>
<comment type="caution">
    <text evidence="3">The sequence shown here is derived from an EMBL/GenBank/DDBJ whole genome shotgun (WGS) entry which is preliminary data.</text>
</comment>
<dbReference type="InterPro" id="IPR028994">
    <property type="entry name" value="Integrin_alpha_N"/>
</dbReference>